<dbReference type="AlphaFoldDB" id="A0A3M7S0A4"/>
<sequence length="85" mass="10235">MKIEIIIYYENEALKQNGNYEIFLDIAIFRNNLPNTIIKQKTANNFKNILIKISLETLEEYSNHDNMIENNHKQNNHNQNFFYNL</sequence>
<reference evidence="1 2" key="1">
    <citation type="journal article" date="2018" name="Sci. Rep.">
        <title>Genomic signatures of local adaptation to the degree of environmental predictability in rotifers.</title>
        <authorList>
            <person name="Franch-Gras L."/>
            <person name="Hahn C."/>
            <person name="Garcia-Roger E.M."/>
            <person name="Carmona M.J."/>
            <person name="Serra M."/>
            <person name="Gomez A."/>
        </authorList>
    </citation>
    <scope>NUCLEOTIDE SEQUENCE [LARGE SCALE GENOMIC DNA]</scope>
    <source>
        <strain evidence="1">HYR1</strain>
    </source>
</reference>
<keyword evidence="2" id="KW-1185">Reference proteome</keyword>
<comment type="caution">
    <text evidence="1">The sequence shown here is derived from an EMBL/GenBank/DDBJ whole genome shotgun (WGS) entry which is preliminary data.</text>
</comment>
<name>A0A3M7S0A4_BRAPC</name>
<dbReference type="EMBL" id="REGN01002291">
    <property type="protein sequence ID" value="RNA29045.1"/>
    <property type="molecule type" value="Genomic_DNA"/>
</dbReference>
<dbReference type="Proteomes" id="UP000276133">
    <property type="component" value="Unassembled WGS sequence"/>
</dbReference>
<gene>
    <name evidence="1" type="ORF">BpHYR1_031245</name>
</gene>
<protein>
    <submittedName>
        <fullName evidence="1">Uncharacterized protein</fullName>
    </submittedName>
</protein>
<accession>A0A3M7S0A4</accession>
<organism evidence="1 2">
    <name type="scientific">Brachionus plicatilis</name>
    <name type="common">Marine rotifer</name>
    <name type="synonym">Brachionus muelleri</name>
    <dbReference type="NCBI Taxonomy" id="10195"/>
    <lineage>
        <taxon>Eukaryota</taxon>
        <taxon>Metazoa</taxon>
        <taxon>Spiralia</taxon>
        <taxon>Gnathifera</taxon>
        <taxon>Rotifera</taxon>
        <taxon>Eurotatoria</taxon>
        <taxon>Monogononta</taxon>
        <taxon>Pseudotrocha</taxon>
        <taxon>Ploima</taxon>
        <taxon>Brachionidae</taxon>
        <taxon>Brachionus</taxon>
    </lineage>
</organism>
<proteinExistence type="predicted"/>
<evidence type="ECO:0000313" key="2">
    <source>
        <dbReference type="Proteomes" id="UP000276133"/>
    </source>
</evidence>
<evidence type="ECO:0000313" key="1">
    <source>
        <dbReference type="EMBL" id="RNA29045.1"/>
    </source>
</evidence>